<organism evidence="2 3">
    <name type="scientific">Pristionchus mayeri</name>
    <dbReference type="NCBI Taxonomy" id="1317129"/>
    <lineage>
        <taxon>Eukaryota</taxon>
        <taxon>Metazoa</taxon>
        <taxon>Ecdysozoa</taxon>
        <taxon>Nematoda</taxon>
        <taxon>Chromadorea</taxon>
        <taxon>Rhabditida</taxon>
        <taxon>Rhabditina</taxon>
        <taxon>Diplogasteromorpha</taxon>
        <taxon>Diplogasteroidea</taxon>
        <taxon>Neodiplogasteridae</taxon>
        <taxon>Pristionchus</taxon>
    </lineage>
</organism>
<dbReference type="Proteomes" id="UP001328107">
    <property type="component" value="Unassembled WGS sequence"/>
</dbReference>
<accession>A0AAN4Z5E3</accession>
<evidence type="ECO:0000313" key="2">
    <source>
        <dbReference type="EMBL" id="GMR33654.1"/>
    </source>
</evidence>
<reference evidence="3" key="1">
    <citation type="submission" date="2022-10" db="EMBL/GenBank/DDBJ databases">
        <title>Genome assembly of Pristionchus species.</title>
        <authorList>
            <person name="Yoshida K."/>
            <person name="Sommer R.J."/>
        </authorList>
    </citation>
    <scope>NUCLEOTIDE SEQUENCE [LARGE SCALE GENOMIC DNA]</scope>
    <source>
        <strain evidence="3">RS5460</strain>
    </source>
</reference>
<dbReference type="AlphaFoldDB" id="A0AAN4Z5E3"/>
<feature type="chain" id="PRO_5043008684" description="C-type lectin" evidence="1">
    <location>
        <begin position="20"/>
        <end position="312"/>
    </location>
</feature>
<gene>
    <name evidence="2" type="ORF">PMAYCL1PPCAC_03849</name>
</gene>
<keyword evidence="1" id="KW-0732">Signal</keyword>
<proteinExistence type="predicted"/>
<dbReference type="EMBL" id="BTRK01000001">
    <property type="protein sequence ID" value="GMR33654.1"/>
    <property type="molecule type" value="Genomic_DNA"/>
</dbReference>
<comment type="caution">
    <text evidence="2">The sequence shown here is derived from an EMBL/GenBank/DDBJ whole genome shotgun (WGS) entry which is preliminary data.</text>
</comment>
<feature type="non-terminal residue" evidence="2">
    <location>
        <position position="1"/>
    </location>
</feature>
<protein>
    <recommendedName>
        <fullName evidence="4">C-type lectin</fullName>
    </recommendedName>
</protein>
<evidence type="ECO:0000256" key="1">
    <source>
        <dbReference type="SAM" id="SignalP"/>
    </source>
</evidence>
<name>A0AAN4Z5E3_9BILA</name>
<evidence type="ECO:0008006" key="4">
    <source>
        <dbReference type="Google" id="ProtNLM"/>
    </source>
</evidence>
<keyword evidence="3" id="KW-1185">Reference proteome</keyword>
<evidence type="ECO:0000313" key="3">
    <source>
        <dbReference type="Proteomes" id="UP001328107"/>
    </source>
</evidence>
<sequence length="312" mass="33729">LPLLYLSFTPLLLCSCVEEAKEREREERADWENHGCRSCPPISISADDNCPSGHECNPDWKLTTNILIADDCLCSEVKCADRTATLAVSGETVGRIRCKDQQWTLLLDSSITTESAVCAKGCGPSVCKHSHPKAPKEGFTALAVIPPSKKEKCASAECPYGIASFDDDGSHKDTLSESSLVCSSSGKWKIGGGEERYAMCKNTGLRTIEEMPVSECTKIMKELHPDTPDIACKVGIVEIENSSITCPEGSLPFALGYDDSTTEWTDLAPFDSIEWDSASNQWLFKSDGSDATIGDLEGELGSTIKLACIIAN</sequence>
<feature type="signal peptide" evidence="1">
    <location>
        <begin position="1"/>
        <end position="19"/>
    </location>
</feature>